<reference evidence="3" key="2">
    <citation type="submission" date="2015-01" db="EMBL/GenBank/DDBJ databases">
        <title>Evolutionary Origins and Diversification of the Mycorrhizal Mutualists.</title>
        <authorList>
            <consortium name="DOE Joint Genome Institute"/>
            <consortium name="Mycorrhizal Genomics Consortium"/>
            <person name="Kohler A."/>
            <person name="Kuo A."/>
            <person name="Nagy L.G."/>
            <person name="Floudas D."/>
            <person name="Copeland A."/>
            <person name="Barry K.W."/>
            <person name="Cichocki N."/>
            <person name="Veneault-Fourrey C."/>
            <person name="LaButti K."/>
            <person name="Lindquist E.A."/>
            <person name="Lipzen A."/>
            <person name="Lundell T."/>
            <person name="Morin E."/>
            <person name="Murat C."/>
            <person name="Riley R."/>
            <person name="Ohm R."/>
            <person name="Sun H."/>
            <person name="Tunlid A."/>
            <person name="Henrissat B."/>
            <person name="Grigoriev I.V."/>
            <person name="Hibbett D.S."/>
            <person name="Martin F."/>
        </authorList>
    </citation>
    <scope>NUCLEOTIDE SEQUENCE [LARGE SCALE GENOMIC DNA]</scope>
    <source>
        <strain evidence="3">441</strain>
    </source>
</reference>
<dbReference type="AlphaFoldDB" id="A0A0C9Z4R5"/>
<organism evidence="2 3">
    <name type="scientific">Pisolithus microcarpus 441</name>
    <dbReference type="NCBI Taxonomy" id="765257"/>
    <lineage>
        <taxon>Eukaryota</taxon>
        <taxon>Fungi</taxon>
        <taxon>Dikarya</taxon>
        <taxon>Basidiomycota</taxon>
        <taxon>Agaricomycotina</taxon>
        <taxon>Agaricomycetes</taxon>
        <taxon>Agaricomycetidae</taxon>
        <taxon>Boletales</taxon>
        <taxon>Sclerodermatineae</taxon>
        <taxon>Pisolithaceae</taxon>
        <taxon>Pisolithus</taxon>
    </lineage>
</organism>
<proteinExistence type="predicted"/>
<keyword evidence="1" id="KW-0472">Membrane</keyword>
<evidence type="ECO:0000313" key="3">
    <source>
        <dbReference type="Proteomes" id="UP000054018"/>
    </source>
</evidence>
<keyword evidence="1" id="KW-1133">Transmembrane helix</keyword>
<protein>
    <submittedName>
        <fullName evidence="2">Uncharacterized protein</fullName>
    </submittedName>
</protein>
<reference evidence="2 3" key="1">
    <citation type="submission" date="2014-04" db="EMBL/GenBank/DDBJ databases">
        <authorList>
            <consortium name="DOE Joint Genome Institute"/>
            <person name="Kuo A."/>
            <person name="Kohler A."/>
            <person name="Costa M.D."/>
            <person name="Nagy L.G."/>
            <person name="Floudas D."/>
            <person name="Copeland A."/>
            <person name="Barry K.W."/>
            <person name="Cichocki N."/>
            <person name="Veneault-Fourrey C."/>
            <person name="LaButti K."/>
            <person name="Lindquist E.A."/>
            <person name="Lipzen A."/>
            <person name="Lundell T."/>
            <person name="Morin E."/>
            <person name="Murat C."/>
            <person name="Sun H."/>
            <person name="Tunlid A."/>
            <person name="Henrissat B."/>
            <person name="Grigoriev I.V."/>
            <person name="Hibbett D.S."/>
            <person name="Martin F."/>
            <person name="Nordberg H.P."/>
            <person name="Cantor M.N."/>
            <person name="Hua S.X."/>
        </authorList>
    </citation>
    <scope>NUCLEOTIDE SEQUENCE [LARGE SCALE GENOMIC DNA]</scope>
    <source>
        <strain evidence="2 3">441</strain>
    </source>
</reference>
<sequence>HSQTRGREDIAKVLDRVPMELTLFGFGIQAVAVQVAKYLFYMFSVMGIDKDVIEVDHDADI</sequence>
<keyword evidence="1" id="KW-0812">Transmembrane</keyword>
<feature type="non-terminal residue" evidence="2">
    <location>
        <position position="61"/>
    </location>
</feature>
<evidence type="ECO:0000256" key="1">
    <source>
        <dbReference type="SAM" id="Phobius"/>
    </source>
</evidence>
<dbReference type="Proteomes" id="UP000054018">
    <property type="component" value="Unassembled WGS sequence"/>
</dbReference>
<accession>A0A0C9Z4R5</accession>
<feature type="transmembrane region" description="Helical" evidence="1">
    <location>
        <begin position="21"/>
        <end position="41"/>
    </location>
</feature>
<dbReference type="EMBL" id="KN833828">
    <property type="protein sequence ID" value="KIK17437.1"/>
    <property type="molecule type" value="Genomic_DNA"/>
</dbReference>
<feature type="non-terminal residue" evidence="2">
    <location>
        <position position="1"/>
    </location>
</feature>
<name>A0A0C9Z4R5_9AGAM</name>
<dbReference type="HOGENOM" id="CLU_2929076_0_0_1"/>
<keyword evidence="3" id="KW-1185">Reference proteome</keyword>
<evidence type="ECO:0000313" key="2">
    <source>
        <dbReference type="EMBL" id="KIK17437.1"/>
    </source>
</evidence>
<gene>
    <name evidence="2" type="ORF">PISMIDRAFT_111411</name>
</gene>